<name>A0A6C0DCT7_9ZZZZ</name>
<proteinExistence type="predicted"/>
<dbReference type="PROSITE" id="PS50088">
    <property type="entry name" value="ANK_REPEAT"/>
    <property type="match status" value="1"/>
</dbReference>
<keyword evidence="1" id="KW-0677">Repeat</keyword>
<dbReference type="SMART" id="SM00248">
    <property type="entry name" value="ANK"/>
    <property type="match status" value="2"/>
</dbReference>
<protein>
    <submittedName>
        <fullName evidence="3">Uncharacterized protein</fullName>
    </submittedName>
</protein>
<evidence type="ECO:0000256" key="1">
    <source>
        <dbReference type="ARBA" id="ARBA00022737"/>
    </source>
</evidence>
<dbReference type="Pfam" id="PF12796">
    <property type="entry name" value="Ank_2"/>
    <property type="match status" value="1"/>
</dbReference>
<dbReference type="InterPro" id="IPR036770">
    <property type="entry name" value="Ankyrin_rpt-contain_sf"/>
</dbReference>
<reference evidence="3" key="1">
    <citation type="journal article" date="2020" name="Nature">
        <title>Giant virus diversity and host interactions through global metagenomics.</title>
        <authorList>
            <person name="Schulz F."/>
            <person name="Roux S."/>
            <person name="Paez-Espino D."/>
            <person name="Jungbluth S."/>
            <person name="Walsh D.A."/>
            <person name="Denef V.J."/>
            <person name="McMahon K.D."/>
            <person name="Konstantinidis K.T."/>
            <person name="Eloe-Fadrosh E.A."/>
            <person name="Kyrpides N.C."/>
            <person name="Woyke T."/>
        </authorList>
    </citation>
    <scope>NUCLEOTIDE SEQUENCE</scope>
    <source>
        <strain evidence="3">GVMAG-M-3300023174-131</strain>
    </source>
</reference>
<dbReference type="PROSITE" id="PS50297">
    <property type="entry name" value="ANK_REP_REGION"/>
    <property type="match status" value="1"/>
</dbReference>
<dbReference type="PANTHER" id="PTHR24188:SF29">
    <property type="entry name" value="GH09064P"/>
    <property type="match status" value="1"/>
</dbReference>
<dbReference type="InterPro" id="IPR002110">
    <property type="entry name" value="Ankyrin_rpt"/>
</dbReference>
<dbReference type="PANTHER" id="PTHR24188">
    <property type="entry name" value="ANKYRIN REPEAT PROTEIN"/>
    <property type="match status" value="1"/>
</dbReference>
<evidence type="ECO:0000313" key="3">
    <source>
        <dbReference type="EMBL" id="QHT13445.1"/>
    </source>
</evidence>
<evidence type="ECO:0000256" key="2">
    <source>
        <dbReference type="ARBA" id="ARBA00023043"/>
    </source>
</evidence>
<sequence>MMNYPGNEGRCLRLISKNNKFNQVLDLDWTSSKGIESIIRFLNKEKWLINSTSTNNKKLIHYFSERGVLTLVKYLVREDPDLILVKDKQGRTALFFASMNNKIEVVKYLINKGSDAFTKDRMKKSSQDYAKEKNYQEICNILDSKK</sequence>
<dbReference type="EMBL" id="MN739568">
    <property type="protein sequence ID" value="QHT13445.1"/>
    <property type="molecule type" value="Genomic_DNA"/>
</dbReference>
<keyword evidence="2" id="KW-0040">ANK repeat</keyword>
<dbReference type="SUPFAM" id="SSF48403">
    <property type="entry name" value="Ankyrin repeat"/>
    <property type="match status" value="1"/>
</dbReference>
<dbReference type="AlphaFoldDB" id="A0A6C0DCT7"/>
<accession>A0A6C0DCT7</accession>
<organism evidence="3">
    <name type="scientific">viral metagenome</name>
    <dbReference type="NCBI Taxonomy" id="1070528"/>
    <lineage>
        <taxon>unclassified sequences</taxon>
        <taxon>metagenomes</taxon>
        <taxon>organismal metagenomes</taxon>
    </lineage>
</organism>
<dbReference type="Gene3D" id="1.25.40.20">
    <property type="entry name" value="Ankyrin repeat-containing domain"/>
    <property type="match status" value="1"/>
</dbReference>